<name>A0A914CU93_9BILA</name>
<reference evidence="2" key="1">
    <citation type="submission" date="2022-11" db="UniProtKB">
        <authorList>
            <consortium name="WormBaseParasite"/>
        </authorList>
    </citation>
    <scope>IDENTIFICATION</scope>
</reference>
<dbReference type="WBParaSite" id="ACRNAN_scaffold1470.g13034.t1">
    <property type="protein sequence ID" value="ACRNAN_scaffold1470.g13034.t1"/>
    <property type="gene ID" value="ACRNAN_scaffold1470.g13034"/>
</dbReference>
<dbReference type="Proteomes" id="UP000887540">
    <property type="component" value="Unplaced"/>
</dbReference>
<dbReference type="AlphaFoldDB" id="A0A914CU93"/>
<organism evidence="1 2">
    <name type="scientific">Acrobeloides nanus</name>
    <dbReference type="NCBI Taxonomy" id="290746"/>
    <lineage>
        <taxon>Eukaryota</taxon>
        <taxon>Metazoa</taxon>
        <taxon>Ecdysozoa</taxon>
        <taxon>Nematoda</taxon>
        <taxon>Chromadorea</taxon>
        <taxon>Rhabditida</taxon>
        <taxon>Tylenchina</taxon>
        <taxon>Cephalobomorpha</taxon>
        <taxon>Cephaloboidea</taxon>
        <taxon>Cephalobidae</taxon>
        <taxon>Acrobeloides</taxon>
    </lineage>
</organism>
<protein>
    <submittedName>
        <fullName evidence="2">Uncharacterized protein</fullName>
    </submittedName>
</protein>
<accession>A0A914CU93</accession>
<sequence>MGNEPDWKALCKNMFGIMTKIIAALDEDSNEMDCEPPPELKPTIDVKKKDATEAWPFLVLRNINIQTVRKSQS</sequence>
<proteinExistence type="predicted"/>
<evidence type="ECO:0000313" key="2">
    <source>
        <dbReference type="WBParaSite" id="ACRNAN_scaffold1470.g13034.t1"/>
    </source>
</evidence>
<evidence type="ECO:0000313" key="1">
    <source>
        <dbReference type="Proteomes" id="UP000887540"/>
    </source>
</evidence>
<keyword evidence="1" id="KW-1185">Reference proteome</keyword>